<evidence type="ECO:0000313" key="1">
    <source>
        <dbReference type="EMBL" id="KTT20243.1"/>
    </source>
</evidence>
<dbReference type="EMBL" id="LDSN01000004">
    <property type="protein sequence ID" value="KTT20243.1"/>
    <property type="molecule type" value="Genomic_DNA"/>
</dbReference>
<accession>A0AAJ0LNJ3</accession>
<dbReference type="AlphaFoldDB" id="A0AAJ0LNJ3"/>
<dbReference type="Proteomes" id="UP000071644">
    <property type="component" value="Unassembled WGS sequence"/>
</dbReference>
<gene>
    <name evidence="1" type="ORF">NS96R_01120</name>
</gene>
<reference evidence="1 2" key="1">
    <citation type="journal article" date="2016" name="Front. Microbiol.">
        <title>Genomic Resource of Rice Seed Associated Bacteria.</title>
        <authorList>
            <person name="Midha S."/>
            <person name="Bansal K."/>
            <person name="Sharma S."/>
            <person name="Kumar N."/>
            <person name="Patil P.P."/>
            <person name="Chaudhry V."/>
            <person name="Patil P.B."/>
        </authorList>
    </citation>
    <scope>NUCLEOTIDE SEQUENCE [LARGE SCALE GENOMIC DNA]</scope>
    <source>
        <strain evidence="1 2">NS96</strain>
    </source>
</reference>
<name>A0AAJ0LNJ3_9PSED</name>
<sequence>MALRSELMPPKLDEKLVLKLTSLSEEIDCGERDLTEHMVLEFNQLASTSFDFLDFQGIYGGQDHDTWVRKVLYEPYIKPVPDVTTDELVEMMRRVMECDGAEHEVDFWLFMLEVNIPNERLVDLIFRPHVYFAVADFSQELSPEQAVYLALNTPAVADG</sequence>
<dbReference type="RefSeq" id="WP_058637172.1">
    <property type="nucleotide sequence ID" value="NZ_LDSN01000004.1"/>
</dbReference>
<organism evidence="1 2">
    <name type="scientific">Pseudomonas parafulva</name>
    <dbReference type="NCBI Taxonomy" id="157782"/>
    <lineage>
        <taxon>Bacteria</taxon>
        <taxon>Pseudomonadati</taxon>
        <taxon>Pseudomonadota</taxon>
        <taxon>Gammaproteobacteria</taxon>
        <taxon>Pseudomonadales</taxon>
        <taxon>Pseudomonadaceae</taxon>
        <taxon>Pseudomonas</taxon>
    </lineage>
</organism>
<proteinExistence type="predicted"/>
<protein>
    <submittedName>
        <fullName evidence="1">Uncharacterized protein</fullName>
    </submittedName>
</protein>
<evidence type="ECO:0000313" key="2">
    <source>
        <dbReference type="Proteomes" id="UP000071644"/>
    </source>
</evidence>
<comment type="caution">
    <text evidence="1">The sequence shown here is derived from an EMBL/GenBank/DDBJ whole genome shotgun (WGS) entry which is preliminary data.</text>
</comment>